<evidence type="ECO:0000256" key="2">
    <source>
        <dbReference type="ARBA" id="ARBA00023125"/>
    </source>
</evidence>
<dbReference type="InterPro" id="IPR036388">
    <property type="entry name" value="WH-like_DNA-bd_sf"/>
</dbReference>
<evidence type="ECO:0000259" key="4">
    <source>
        <dbReference type="PROSITE" id="PS50987"/>
    </source>
</evidence>
<dbReference type="GO" id="GO:0003700">
    <property type="term" value="F:DNA-binding transcription factor activity"/>
    <property type="evidence" value="ECO:0007669"/>
    <property type="project" value="InterPro"/>
</dbReference>
<dbReference type="InterPro" id="IPR051011">
    <property type="entry name" value="Metal_resp_trans_reg"/>
</dbReference>
<keyword evidence="2" id="KW-0238">DNA-binding</keyword>
<evidence type="ECO:0000256" key="1">
    <source>
        <dbReference type="ARBA" id="ARBA00023015"/>
    </source>
</evidence>
<organism evidence="5 6">
    <name type="scientific">Allorhodopirellula heiligendammensis</name>
    <dbReference type="NCBI Taxonomy" id="2714739"/>
    <lineage>
        <taxon>Bacteria</taxon>
        <taxon>Pseudomonadati</taxon>
        <taxon>Planctomycetota</taxon>
        <taxon>Planctomycetia</taxon>
        <taxon>Pirellulales</taxon>
        <taxon>Pirellulaceae</taxon>
        <taxon>Allorhodopirellula</taxon>
    </lineage>
</organism>
<proteinExistence type="predicted"/>
<evidence type="ECO:0000256" key="3">
    <source>
        <dbReference type="ARBA" id="ARBA00023163"/>
    </source>
</evidence>
<dbReference type="InterPro" id="IPR001845">
    <property type="entry name" value="HTH_ArsR_DNA-bd_dom"/>
</dbReference>
<accession>A0A5C6C9A1</accession>
<dbReference type="Gene3D" id="1.10.10.10">
    <property type="entry name" value="Winged helix-like DNA-binding domain superfamily/Winged helix DNA-binding domain"/>
    <property type="match status" value="1"/>
</dbReference>
<dbReference type="AlphaFoldDB" id="A0A5C6C9A1"/>
<dbReference type="CDD" id="cd00090">
    <property type="entry name" value="HTH_ARSR"/>
    <property type="match status" value="1"/>
</dbReference>
<keyword evidence="6" id="KW-1185">Reference proteome</keyword>
<gene>
    <name evidence="5" type="primary">nmtR_2</name>
    <name evidence="5" type="ORF">Poly21_21230</name>
</gene>
<keyword evidence="1" id="KW-0805">Transcription regulation</keyword>
<keyword evidence="3" id="KW-0804">Transcription</keyword>
<evidence type="ECO:0000313" key="5">
    <source>
        <dbReference type="EMBL" id="TWU19944.1"/>
    </source>
</evidence>
<dbReference type="Proteomes" id="UP000319908">
    <property type="component" value="Unassembled WGS sequence"/>
</dbReference>
<dbReference type="Pfam" id="PF01022">
    <property type="entry name" value="HTH_5"/>
    <property type="match status" value="1"/>
</dbReference>
<dbReference type="InterPro" id="IPR036390">
    <property type="entry name" value="WH_DNA-bd_sf"/>
</dbReference>
<dbReference type="NCBIfam" id="NF033788">
    <property type="entry name" value="HTH_metalloreg"/>
    <property type="match status" value="1"/>
</dbReference>
<comment type="caution">
    <text evidence="5">The sequence shown here is derived from an EMBL/GenBank/DDBJ whole genome shotgun (WGS) entry which is preliminary data.</text>
</comment>
<name>A0A5C6C9A1_9BACT</name>
<dbReference type="InterPro" id="IPR011991">
    <property type="entry name" value="ArsR-like_HTH"/>
</dbReference>
<dbReference type="GO" id="GO:0003677">
    <property type="term" value="F:DNA binding"/>
    <property type="evidence" value="ECO:0007669"/>
    <property type="project" value="UniProtKB-KW"/>
</dbReference>
<dbReference type="RefSeq" id="WP_146406646.1">
    <property type="nucleotide sequence ID" value="NZ_SJPU01000001.1"/>
</dbReference>
<feature type="domain" description="HTH arsR-type" evidence="4">
    <location>
        <begin position="10"/>
        <end position="104"/>
    </location>
</feature>
<dbReference type="PRINTS" id="PR00778">
    <property type="entry name" value="HTHARSR"/>
</dbReference>
<sequence length="107" mass="11647">MKPAFSVLGQDSGENISCASILKVLADETRLAVIEQLLEGPKSVSEINECLGVEPTLLSHHLKALRGARMVTGTREGRYVRYSLTPELLSRRKGKAIDLGCCTLSFT</sequence>
<dbReference type="OrthoDB" id="9800150at2"/>
<evidence type="ECO:0000313" key="6">
    <source>
        <dbReference type="Proteomes" id="UP000319908"/>
    </source>
</evidence>
<dbReference type="PANTHER" id="PTHR43132">
    <property type="entry name" value="ARSENICAL RESISTANCE OPERON REPRESSOR ARSR-RELATED"/>
    <property type="match status" value="1"/>
</dbReference>
<dbReference type="PANTHER" id="PTHR43132:SF2">
    <property type="entry name" value="ARSENICAL RESISTANCE OPERON REPRESSOR ARSR-RELATED"/>
    <property type="match status" value="1"/>
</dbReference>
<dbReference type="SUPFAM" id="SSF46785">
    <property type="entry name" value="Winged helix' DNA-binding domain"/>
    <property type="match status" value="1"/>
</dbReference>
<dbReference type="EMBL" id="SJPU01000001">
    <property type="protein sequence ID" value="TWU19944.1"/>
    <property type="molecule type" value="Genomic_DNA"/>
</dbReference>
<dbReference type="PROSITE" id="PS50987">
    <property type="entry name" value="HTH_ARSR_2"/>
    <property type="match status" value="1"/>
</dbReference>
<reference evidence="5 6" key="1">
    <citation type="journal article" date="2020" name="Antonie Van Leeuwenhoek">
        <title>Rhodopirellula heiligendammensis sp. nov., Rhodopirellula pilleata sp. nov., and Rhodopirellula solitaria sp. nov. isolated from natural or artificial marine surfaces in Northern Germany and California, USA, and emended description of the genus Rhodopirellula.</title>
        <authorList>
            <person name="Kallscheuer N."/>
            <person name="Wiegand S."/>
            <person name="Jogler M."/>
            <person name="Boedeker C."/>
            <person name="Peeters S.H."/>
            <person name="Rast P."/>
            <person name="Heuer A."/>
            <person name="Jetten M.S.M."/>
            <person name="Rohde M."/>
            <person name="Jogler C."/>
        </authorList>
    </citation>
    <scope>NUCLEOTIDE SEQUENCE [LARGE SCALE GENOMIC DNA]</scope>
    <source>
        <strain evidence="5 6">Poly21</strain>
    </source>
</reference>
<dbReference type="SMART" id="SM00418">
    <property type="entry name" value="HTH_ARSR"/>
    <property type="match status" value="1"/>
</dbReference>
<protein>
    <submittedName>
        <fullName evidence="5">HTH-type transcriptional regulator NmtR</fullName>
    </submittedName>
</protein>